<evidence type="ECO:0000313" key="2">
    <source>
        <dbReference type="Proteomes" id="UP001501469"/>
    </source>
</evidence>
<dbReference type="EMBL" id="BAABDK010000032">
    <property type="protein sequence ID" value="GAA4051652.1"/>
    <property type="molecule type" value="Genomic_DNA"/>
</dbReference>
<proteinExistence type="predicted"/>
<protein>
    <recommendedName>
        <fullName evidence="3">Transposase</fullName>
    </recommendedName>
</protein>
<name>A0ABP7UTF4_9BACT</name>
<sequence length="139" mass="15725">MRRLPSKAKGPDTVLCWGLLRLNGTRWRARPDELSCEQFHSPLKQDFGVNHSTPAGRLCVADCIARRPLLRIQRPNHAARRAPATLPKAAAVAGKRFWLWERHPAAGQRQAFRAVSRFIYSQERVGAGSFLCTPNTKWL</sequence>
<keyword evidence="2" id="KW-1185">Reference proteome</keyword>
<organism evidence="1 2">
    <name type="scientific">Hymenobacter glaciei</name>
    <dbReference type="NCBI Taxonomy" id="877209"/>
    <lineage>
        <taxon>Bacteria</taxon>
        <taxon>Pseudomonadati</taxon>
        <taxon>Bacteroidota</taxon>
        <taxon>Cytophagia</taxon>
        <taxon>Cytophagales</taxon>
        <taxon>Hymenobacteraceae</taxon>
        <taxon>Hymenobacter</taxon>
    </lineage>
</organism>
<accession>A0ABP7UTF4</accession>
<evidence type="ECO:0000313" key="1">
    <source>
        <dbReference type="EMBL" id="GAA4051652.1"/>
    </source>
</evidence>
<evidence type="ECO:0008006" key="3">
    <source>
        <dbReference type="Google" id="ProtNLM"/>
    </source>
</evidence>
<reference evidence="2" key="1">
    <citation type="journal article" date="2019" name="Int. J. Syst. Evol. Microbiol.">
        <title>The Global Catalogue of Microorganisms (GCM) 10K type strain sequencing project: providing services to taxonomists for standard genome sequencing and annotation.</title>
        <authorList>
            <consortium name="The Broad Institute Genomics Platform"/>
            <consortium name="The Broad Institute Genome Sequencing Center for Infectious Disease"/>
            <person name="Wu L."/>
            <person name="Ma J."/>
        </authorList>
    </citation>
    <scope>NUCLEOTIDE SEQUENCE [LARGE SCALE GENOMIC DNA]</scope>
    <source>
        <strain evidence="2">JCM 17225</strain>
    </source>
</reference>
<gene>
    <name evidence="1" type="ORF">GCM10022409_43180</name>
</gene>
<comment type="caution">
    <text evidence="1">The sequence shown here is derived from an EMBL/GenBank/DDBJ whole genome shotgun (WGS) entry which is preliminary data.</text>
</comment>
<dbReference type="Proteomes" id="UP001501469">
    <property type="component" value="Unassembled WGS sequence"/>
</dbReference>